<reference evidence="1" key="1">
    <citation type="journal article" date="2015" name="Nature">
        <title>Complex archaea that bridge the gap between prokaryotes and eukaryotes.</title>
        <authorList>
            <person name="Spang A."/>
            <person name="Saw J.H."/>
            <person name="Jorgensen S.L."/>
            <person name="Zaremba-Niedzwiedzka K."/>
            <person name="Martijn J."/>
            <person name="Lind A.E."/>
            <person name="van Eijk R."/>
            <person name="Schleper C."/>
            <person name="Guy L."/>
            <person name="Ettema T.J."/>
        </authorList>
    </citation>
    <scope>NUCLEOTIDE SEQUENCE</scope>
</reference>
<accession>A0A0F9QGR7</accession>
<protein>
    <submittedName>
        <fullName evidence="1">Uncharacterized protein</fullName>
    </submittedName>
</protein>
<sequence>MTKTKISEIGFGIEAGENRAAKQGLLTEDIKPGSLIFMNSTKQIFKANSATGAGGILSKNFKYDLDSVIPSGQRGIMVSRGYVNIFCDDKGSDAEIGEPVFDKPTNAGIAPWAAGGRALGNIVDRVPDNDTVCRIFIDRG</sequence>
<gene>
    <name evidence="1" type="ORF">LCGC14_0720420</name>
</gene>
<comment type="caution">
    <text evidence="1">The sequence shown here is derived from an EMBL/GenBank/DDBJ whole genome shotgun (WGS) entry which is preliminary data.</text>
</comment>
<name>A0A0F9QGR7_9ZZZZ</name>
<dbReference type="AlphaFoldDB" id="A0A0F9QGR7"/>
<organism evidence="1">
    <name type="scientific">marine sediment metagenome</name>
    <dbReference type="NCBI Taxonomy" id="412755"/>
    <lineage>
        <taxon>unclassified sequences</taxon>
        <taxon>metagenomes</taxon>
        <taxon>ecological metagenomes</taxon>
    </lineage>
</organism>
<evidence type="ECO:0000313" key="1">
    <source>
        <dbReference type="EMBL" id="KKN41724.1"/>
    </source>
</evidence>
<proteinExistence type="predicted"/>
<dbReference type="EMBL" id="LAZR01001629">
    <property type="protein sequence ID" value="KKN41724.1"/>
    <property type="molecule type" value="Genomic_DNA"/>
</dbReference>